<keyword evidence="4" id="KW-0560">Oxidoreductase</keyword>
<comment type="similarity">
    <text evidence="1">Belongs to the TfdA dioxygenase family.</text>
</comment>
<dbReference type="PANTHER" id="PTHR43779:SF3">
    <property type="entry name" value="(3R)-3-[(CARBOXYMETHYL)AMINO]FATTY ACID OXYGENASE_DECARBOXYLASE"/>
    <property type="match status" value="1"/>
</dbReference>
<dbReference type="InterPro" id="IPR042098">
    <property type="entry name" value="TauD-like_sf"/>
</dbReference>
<keyword evidence="2" id="KW-0479">Metal-binding</keyword>
<organism evidence="7 8">
    <name type="scientific">Entotheonella factor</name>
    <dbReference type="NCBI Taxonomy" id="1429438"/>
    <lineage>
        <taxon>Bacteria</taxon>
        <taxon>Pseudomonadati</taxon>
        <taxon>Nitrospinota/Tectimicrobiota group</taxon>
        <taxon>Candidatus Tectimicrobiota</taxon>
        <taxon>Candidatus Entotheonellia</taxon>
        <taxon>Candidatus Entotheonellales</taxon>
        <taxon>Candidatus Entotheonellaceae</taxon>
        <taxon>Candidatus Entotheonella</taxon>
    </lineage>
</organism>
<proteinExistence type="inferred from homology"/>
<accession>W4LJI3</accession>
<dbReference type="GO" id="GO:0046872">
    <property type="term" value="F:metal ion binding"/>
    <property type="evidence" value="ECO:0007669"/>
    <property type="project" value="UniProtKB-KW"/>
</dbReference>
<evidence type="ECO:0000313" key="8">
    <source>
        <dbReference type="Proteomes" id="UP000019141"/>
    </source>
</evidence>
<evidence type="ECO:0000256" key="5">
    <source>
        <dbReference type="ARBA" id="ARBA00023004"/>
    </source>
</evidence>
<name>W4LJI3_ENTF1</name>
<keyword evidence="3" id="KW-0223">Dioxygenase</keyword>
<evidence type="ECO:0000256" key="2">
    <source>
        <dbReference type="ARBA" id="ARBA00022723"/>
    </source>
</evidence>
<dbReference type="GO" id="GO:0016706">
    <property type="term" value="F:2-oxoglutarate-dependent dioxygenase activity"/>
    <property type="evidence" value="ECO:0007669"/>
    <property type="project" value="UniProtKB-ARBA"/>
</dbReference>
<keyword evidence="8" id="KW-1185">Reference proteome</keyword>
<dbReference type="Gene3D" id="3.60.130.10">
    <property type="entry name" value="Clavaminate synthase-like"/>
    <property type="match status" value="1"/>
</dbReference>
<evidence type="ECO:0000259" key="6">
    <source>
        <dbReference type="Pfam" id="PF02668"/>
    </source>
</evidence>
<dbReference type="AlphaFoldDB" id="W4LJI3"/>
<dbReference type="Proteomes" id="UP000019141">
    <property type="component" value="Unassembled WGS sequence"/>
</dbReference>
<dbReference type="PANTHER" id="PTHR43779">
    <property type="entry name" value="DIOXYGENASE RV0097-RELATED"/>
    <property type="match status" value="1"/>
</dbReference>
<dbReference type="InterPro" id="IPR051178">
    <property type="entry name" value="TfdA_dioxygenase"/>
</dbReference>
<comment type="caution">
    <text evidence="7">The sequence shown here is derived from an EMBL/GenBank/DDBJ whole genome shotgun (WGS) entry which is preliminary data.</text>
</comment>
<protein>
    <recommendedName>
        <fullName evidence="6">TauD/TfdA-like domain-containing protein</fullName>
    </recommendedName>
</protein>
<dbReference type="HOGENOM" id="CLU_036005_2_0_7"/>
<evidence type="ECO:0000313" key="7">
    <source>
        <dbReference type="EMBL" id="ETW98263.1"/>
    </source>
</evidence>
<evidence type="ECO:0000256" key="1">
    <source>
        <dbReference type="ARBA" id="ARBA00005896"/>
    </source>
</evidence>
<evidence type="ECO:0000256" key="3">
    <source>
        <dbReference type="ARBA" id="ARBA00022964"/>
    </source>
</evidence>
<gene>
    <name evidence="7" type="ORF">ETSY1_19465</name>
</gene>
<sequence length="291" mass="32650">MVSIKPLDGAFGVAIEGVDLSQGADADTMHLLTQTLYEHRIIVIRHQHLSEDAFLQFGRQWGSPIAHVLDHMRMPGYPEMMAIGNTEEKDKTENIRNAAVLWHTDQSYEAVPASATMLYAIKVPQVGGQTQFCDMARAYDDLDEAAQARLEGLEMAHKYGRGKRRSEELAASPLINEEQDQRVPPIYHPLVMAHPVTGRKVLYALGHGAYGIKGMPEPEAEDFIDDLKTHVLQERYIYRHKYEVGDLAVWDTFQTMHSAVPIDVATSEADSRLLWRISVRGKPSIYEAAAV</sequence>
<keyword evidence="5" id="KW-0408">Iron</keyword>
<evidence type="ECO:0000256" key="4">
    <source>
        <dbReference type="ARBA" id="ARBA00023002"/>
    </source>
</evidence>
<dbReference type="EMBL" id="AZHW01000570">
    <property type="protein sequence ID" value="ETW98263.1"/>
    <property type="molecule type" value="Genomic_DNA"/>
</dbReference>
<reference evidence="7 8" key="1">
    <citation type="journal article" date="2014" name="Nature">
        <title>An environmental bacterial taxon with a large and distinct metabolic repertoire.</title>
        <authorList>
            <person name="Wilson M.C."/>
            <person name="Mori T."/>
            <person name="Ruckert C."/>
            <person name="Uria A.R."/>
            <person name="Helf M.J."/>
            <person name="Takada K."/>
            <person name="Gernert C."/>
            <person name="Steffens U.A."/>
            <person name="Heycke N."/>
            <person name="Schmitt S."/>
            <person name="Rinke C."/>
            <person name="Helfrich E.J."/>
            <person name="Brachmann A.O."/>
            <person name="Gurgui C."/>
            <person name="Wakimoto T."/>
            <person name="Kracht M."/>
            <person name="Crusemann M."/>
            <person name="Hentschel U."/>
            <person name="Abe I."/>
            <person name="Matsunaga S."/>
            <person name="Kalinowski J."/>
            <person name="Takeyama H."/>
            <person name="Piel J."/>
        </authorList>
    </citation>
    <scope>NUCLEOTIDE SEQUENCE [LARGE SCALE GENOMIC DNA]</scope>
    <source>
        <strain evidence="8">TSY1</strain>
    </source>
</reference>
<dbReference type="Pfam" id="PF02668">
    <property type="entry name" value="TauD"/>
    <property type="match status" value="1"/>
</dbReference>
<dbReference type="SUPFAM" id="SSF51197">
    <property type="entry name" value="Clavaminate synthase-like"/>
    <property type="match status" value="1"/>
</dbReference>
<feature type="domain" description="TauD/TfdA-like" evidence="6">
    <location>
        <begin position="4"/>
        <end position="277"/>
    </location>
</feature>
<dbReference type="InterPro" id="IPR003819">
    <property type="entry name" value="TauD/TfdA-like"/>
</dbReference>